<dbReference type="OrthoDB" id="27823at2759"/>
<feature type="domain" description="SH3" evidence="4">
    <location>
        <begin position="515"/>
        <end position="582"/>
    </location>
</feature>
<evidence type="ECO:0000313" key="5">
    <source>
        <dbReference type="EMBL" id="PVU94826.1"/>
    </source>
</evidence>
<dbReference type="InterPro" id="IPR001452">
    <property type="entry name" value="SH3_domain"/>
</dbReference>
<evidence type="ECO:0000256" key="1">
    <source>
        <dbReference type="ARBA" id="ARBA00022443"/>
    </source>
</evidence>
<feature type="compositionally biased region" description="Polar residues" evidence="3">
    <location>
        <begin position="415"/>
        <end position="426"/>
    </location>
</feature>
<dbReference type="Proteomes" id="UP000245383">
    <property type="component" value="Unassembled WGS sequence"/>
</dbReference>
<proteinExistence type="predicted"/>
<feature type="region of interest" description="Disordered" evidence="3">
    <location>
        <begin position="415"/>
        <end position="452"/>
    </location>
</feature>
<comment type="caution">
    <text evidence="5">The sequence shown here is derived from an EMBL/GenBank/DDBJ whole genome shotgun (WGS) entry which is preliminary data.</text>
</comment>
<dbReference type="SUPFAM" id="SSF50044">
    <property type="entry name" value="SH3-domain"/>
    <property type="match status" value="1"/>
</dbReference>
<evidence type="ECO:0000313" key="6">
    <source>
        <dbReference type="Proteomes" id="UP000245383"/>
    </source>
</evidence>
<feature type="compositionally biased region" description="Polar residues" evidence="3">
    <location>
        <begin position="437"/>
        <end position="452"/>
    </location>
</feature>
<keyword evidence="1 2" id="KW-0728">SH3 domain</keyword>
<reference evidence="5 6" key="1">
    <citation type="journal article" date="2018" name="MBio">
        <title>Comparative Genomics Reveals the Core Gene Toolbox for the Fungus-Insect Symbiosis.</title>
        <authorList>
            <person name="Wang Y."/>
            <person name="Stata M."/>
            <person name="Wang W."/>
            <person name="Stajich J.E."/>
            <person name="White M.M."/>
            <person name="Moncalvo J.M."/>
        </authorList>
    </citation>
    <scope>NUCLEOTIDE SEQUENCE [LARGE SCALE GENOMIC DNA]</scope>
    <source>
        <strain evidence="5 6">SWE-8-4</strain>
    </source>
</reference>
<dbReference type="PROSITE" id="PS50002">
    <property type="entry name" value="SH3"/>
    <property type="match status" value="1"/>
</dbReference>
<evidence type="ECO:0000259" key="4">
    <source>
        <dbReference type="PROSITE" id="PS50002"/>
    </source>
</evidence>
<accession>A0A2T9YR89</accession>
<evidence type="ECO:0000256" key="3">
    <source>
        <dbReference type="SAM" id="MobiDB-lite"/>
    </source>
</evidence>
<evidence type="ECO:0000256" key="2">
    <source>
        <dbReference type="PROSITE-ProRule" id="PRU00192"/>
    </source>
</evidence>
<dbReference type="EMBL" id="MBFR01000073">
    <property type="protein sequence ID" value="PVU94826.1"/>
    <property type="molecule type" value="Genomic_DNA"/>
</dbReference>
<sequence>MNRTPLYNLKLDSKSSRFQCISSTLSSSPTATQPFDPYSTFIQTSKGSLNHSLQNLHYSDPPNTILSNIILSLHSLYDQNVINSTTLSKIVSLLPPLDLSTNSFDTEPSSLSENHSTLKRHSLADFKHFQLENKIPFDNTSSDTLFNLKPTKNSQYKALPILSKNISPTPQISPPFNNNSIFFESACPKIIKSSSDKLEFPRLKDYCTHNNIATSLSNSPISSDNPIYQQSFDNIYVPENNNLQYDLPFENLDINRNKLIDNHNSKSNIRNTESLKKHIRGQNTEDDISIWNNSKEMLAKPTMLQNSAFDLSRDDFDLETDNNVYYYINDTDDNSNINRLNKNILPEKLNSSDTTINSSDFSANNPSQHTFNYCNDNQSDSNIFGNKETKSYSTLYSSSRIFDNRIQDSNKLGLSINESGKNSMIKDTNDAPKAKRSNYNDNSKINPNKTTDSYYVESSNGHNNIDNTYKKPLPKCPTSRNLNFNITNGSNFNPVIDKQISNHSIDYESSLKSENFPFYASILEDCYDQPENTILFQKGDIILVTDQIDKDWFLGALVNPSTKNPSYKNSGVVHRQFLLLKN</sequence>
<name>A0A2T9YR89_9FUNG</name>
<dbReference type="AlphaFoldDB" id="A0A2T9YR89"/>
<dbReference type="InterPro" id="IPR036028">
    <property type="entry name" value="SH3-like_dom_sf"/>
</dbReference>
<dbReference type="STRING" id="133385.A0A2T9YR89"/>
<gene>
    <name evidence="5" type="ORF">BB561_002242</name>
</gene>
<keyword evidence="6" id="KW-1185">Reference proteome</keyword>
<organism evidence="5 6">
    <name type="scientific">Smittium simulii</name>
    <dbReference type="NCBI Taxonomy" id="133385"/>
    <lineage>
        <taxon>Eukaryota</taxon>
        <taxon>Fungi</taxon>
        <taxon>Fungi incertae sedis</taxon>
        <taxon>Zoopagomycota</taxon>
        <taxon>Kickxellomycotina</taxon>
        <taxon>Harpellomycetes</taxon>
        <taxon>Harpellales</taxon>
        <taxon>Legeriomycetaceae</taxon>
        <taxon>Smittium</taxon>
    </lineage>
</organism>
<protein>
    <recommendedName>
        <fullName evidence="4">SH3 domain-containing protein</fullName>
    </recommendedName>
</protein>